<name>A0A919YRC8_9BACL</name>
<evidence type="ECO:0000313" key="4">
    <source>
        <dbReference type="EMBL" id="GIP15941.1"/>
    </source>
</evidence>
<dbReference type="EMBL" id="BOSE01000002">
    <property type="protein sequence ID" value="GIP15941.1"/>
    <property type="molecule type" value="Genomic_DNA"/>
</dbReference>
<keyword evidence="5" id="KW-1185">Reference proteome</keyword>
<evidence type="ECO:0000256" key="2">
    <source>
        <dbReference type="ARBA" id="ARBA00047778"/>
    </source>
</evidence>
<dbReference type="HAMAP" id="MF_01954">
    <property type="entry name" value="Urease_beta"/>
    <property type="match status" value="1"/>
</dbReference>
<evidence type="ECO:0000313" key="5">
    <source>
        <dbReference type="Proteomes" id="UP000683139"/>
    </source>
</evidence>
<dbReference type="SUPFAM" id="SSF51278">
    <property type="entry name" value="Urease, beta-subunit"/>
    <property type="match status" value="1"/>
</dbReference>
<reference evidence="4" key="1">
    <citation type="submission" date="2021-03" db="EMBL/GenBank/DDBJ databases">
        <title>Antimicrobial resistance genes in bacteria isolated from Japanese honey, and their potential for conferring macrolide and lincosamide resistance in the American foulbrood pathogen Paenibacillus larvae.</title>
        <authorList>
            <person name="Okamoto M."/>
            <person name="Kumagai M."/>
            <person name="Kanamori H."/>
            <person name="Takamatsu D."/>
        </authorList>
    </citation>
    <scope>NUCLEOTIDE SEQUENCE</scope>
    <source>
        <strain evidence="4">J40TS1</strain>
    </source>
</reference>
<dbReference type="InterPro" id="IPR036461">
    <property type="entry name" value="Urease_betasu_sf"/>
</dbReference>
<evidence type="ECO:0000256" key="3">
    <source>
        <dbReference type="HAMAP-Rule" id="MF_01954"/>
    </source>
</evidence>
<organism evidence="4 5">
    <name type="scientific">Paenibacillus montaniterrae</name>
    <dbReference type="NCBI Taxonomy" id="429341"/>
    <lineage>
        <taxon>Bacteria</taxon>
        <taxon>Bacillati</taxon>
        <taxon>Bacillota</taxon>
        <taxon>Bacilli</taxon>
        <taxon>Bacillales</taxon>
        <taxon>Paenibacillaceae</taxon>
        <taxon>Paenibacillus</taxon>
    </lineage>
</organism>
<dbReference type="InterPro" id="IPR050069">
    <property type="entry name" value="Urease_subunit"/>
</dbReference>
<dbReference type="NCBIfam" id="TIGR00192">
    <property type="entry name" value="urease_beta"/>
    <property type="match status" value="1"/>
</dbReference>
<dbReference type="GO" id="GO:0043419">
    <property type="term" value="P:urea catabolic process"/>
    <property type="evidence" value="ECO:0007669"/>
    <property type="project" value="UniProtKB-UniRule"/>
</dbReference>
<dbReference type="PANTHER" id="PTHR33569:SF1">
    <property type="entry name" value="UREASE"/>
    <property type="match status" value="1"/>
</dbReference>
<dbReference type="InterPro" id="IPR002019">
    <property type="entry name" value="Urease_beta-like"/>
</dbReference>
<sequence>MIPGEYRLQEGSIEINSQRRTASLLVINKGDRPIQVGSHFHFYEVNRALRFERRLAFGMRLNIAAGTAVRFEPGEEKPVELVELGGQRHVLGLNRLTEGSAAASWSDSAKLQQVLKKWEEDDPCQA</sequence>
<dbReference type="NCBIfam" id="NF009682">
    <property type="entry name" value="PRK13203.1"/>
    <property type="match status" value="1"/>
</dbReference>
<dbReference type="AlphaFoldDB" id="A0A919YRC8"/>
<dbReference type="GO" id="GO:0035550">
    <property type="term" value="C:urease complex"/>
    <property type="evidence" value="ECO:0007669"/>
    <property type="project" value="InterPro"/>
</dbReference>
<evidence type="ECO:0000256" key="1">
    <source>
        <dbReference type="ARBA" id="ARBA00022801"/>
    </source>
</evidence>
<protein>
    <recommendedName>
        <fullName evidence="3">Urease subunit beta</fullName>
        <ecNumber evidence="3">3.5.1.5</ecNumber>
    </recommendedName>
    <alternativeName>
        <fullName evidence="3">Urea amidohydrolase subunit beta</fullName>
    </alternativeName>
</protein>
<dbReference type="GO" id="GO:0009039">
    <property type="term" value="F:urease activity"/>
    <property type="evidence" value="ECO:0007669"/>
    <property type="project" value="UniProtKB-UniRule"/>
</dbReference>
<keyword evidence="3" id="KW-0963">Cytoplasm</keyword>
<dbReference type="EC" id="3.5.1.5" evidence="3"/>
<accession>A0A919YRC8</accession>
<dbReference type="FunFam" id="2.10.150.10:FF:000001">
    <property type="entry name" value="Urease subunit beta"/>
    <property type="match status" value="1"/>
</dbReference>
<comment type="similarity">
    <text evidence="3">Belongs to the urease beta subunit family.</text>
</comment>
<keyword evidence="1 3" id="KW-0378">Hydrolase</keyword>
<gene>
    <name evidence="3" type="primary">ureB</name>
    <name evidence="4" type="ORF">J40TS1_15830</name>
</gene>
<proteinExistence type="inferred from homology"/>
<dbReference type="PANTHER" id="PTHR33569">
    <property type="entry name" value="UREASE"/>
    <property type="match status" value="1"/>
</dbReference>
<dbReference type="Pfam" id="PF00699">
    <property type="entry name" value="Urease_beta"/>
    <property type="match status" value="1"/>
</dbReference>
<dbReference type="Gene3D" id="2.10.150.10">
    <property type="entry name" value="Urease, beta subunit"/>
    <property type="match status" value="1"/>
</dbReference>
<comment type="subcellular location">
    <subcellularLocation>
        <location evidence="3">Cytoplasm</location>
    </subcellularLocation>
</comment>
<comment type="pathway">
    <text evidence="3">Nitrogen metabolism; urea degradation; CO(2) and NH(3) from urea (urease route): step 1/1.</text>
</comment>
<comment type="caution">
    <text evidence="4">The sequence shown here is derived from an EMBL/GenBank/DDBJ whole genome shotgun (WGS) entry which is preliminary data.</text>
</comment>
<dbReference type="RefSeq" id="WP_213514200.1">
    <property type="nucleotide sequence ID" value="NZ_BOSE01000002.1"/>
</dbReference>
<dbReference type="CDD" id="cd00407">
    <property type="entry name" value="Urease_beta"/>
    <property type="match status" value="1"/>
</dbReference>
<comment type="subunit">
    <text evidence="3">Heterotrimer of UreA (gamma), UreB (beta) and UreC (alpha) subunits. Three heterotrimers associate to form the active enzyme.</text>
</comment>
<comment type="catalytic activity">
    <reaction evidence="2 3">
        <text>urea + 2 H2O + H(+) = hydrogencarbonate + 2 NH4(+)</text>
        <dbReference type="Rhea" id="RHEA:20557"/>
        <dbReference type="ChEBI" id="CHEBI:15377"/>
        <dbReference type="ChEBI" id="CHEBI:15378"/>
        <dbReference type="ChEBI" id="CHEBI:16199"/>
        <dbReference type="ChEBI" id="CHEBI:17544"/>
        <dbReference type="ChEBI" id="CHEBI:28938"/>
        <dbReference type="EC" id="3.5.1.5"/>
    </reaction>
</comment>
<dbReference type="Proteomes" id="UP000683139">
    <property type="component" value="Unassembled WGS sequence"/>
</dbReference>